<evidence type="ECO:0000313" key="2">
    <source>
        <dbReference type="EMBL" id="CAG6614958.1"/>
    </source>
</evidence>
<dbReference type="AlphaFoldDB" id="A0A8D8LYS6"/>
<feature type="transmembrane region" description="Helical" evidence="1">
    <location>
        <begin position="34"/>
        <end position="52"/>
    </location>
</feature>
<feature type="transmembrane region" description="Helical" evidence="1">
    <location>
        <begin position="6"/>
        <end position="27"/>
    </location>
</feature>
<accession>A0A8D8LYS6</accession>
<name>A0A8D8LYS6_9HEMI</name>
<protein>
    <submittedName>
        <fullName evidence="2">Uncharacterized protein</fullName>
    </submittedName>
</protein>
<sequence length="112" mass="13121">MLVFFLFFSFLMEFQISLIFVLLFKLLQKVCQAFLLLVLQYFLNFASLFVYSRKFSMVGDDLYLLRLDFLSCSNFAHPSFHQGLRNFSFSLKVDTLGIDFSQAFSRSSVSFL</sequence>
<keyword evidence="1" id="KW-0812">Transmembrane</keyword>
<keyword evidence="1" id="KW-0472">Membrane</keyword>
<reference evidence="2" key="1">
    <citation type="submission" date="2021-05" db="EMBL/GenBank/DDBJ databases">
        <authorList>
            <person name="Alioto T."/>
            <person name="Alioto T."/>
            <person name="Gomez Garrido J."/>
        </authorList>
    </citation>
    <scope>NUCLEOTIDE SEQUENCE</scope>
</reference>
<evidence type="ECO:0000256" key="1">
    <source>
        <dbReference type="SAM" id="Phobius"/>
    </source>
</evidence>
<organism evidence="2">
    <name type="scientific">Cacopsylla melanoneura</name>
    <dbReference type="NCBI Taxonomy" id="428564"/>
    <lineage>
        <taxon>Eukaryota</taxon>
        <taxon>Metazoa</taxon>
        <taxon>Ecdysozoa</taxon>
        <taxon>Arthropoda</taxon>
        <taxon>Hexapoda</taxon>
        <taxon>Insecta</taxon>
        <taxon>Pterygota</taxon>
        <taxon>Neoptera</taxon>
        <taxon>Paraneoptera</taxon>
        <taxon>Hemiptera</taxon>
        <taxon>Sternorrhyncha</taxon>
        <taxon>Psylloidea</taxon>
        <taxon>Psyllidae</taxon>
        <taxon>Psyllinae</taxon>
        <taxon>Cacopsylla</taxon>
    </lineage>
</organism>
<keyword evidence="1" id="KW-1133">Transmembrane helix</keyword>
<proteinExistence type="predicted"/>
<dbReference type="EMBL" id="HBUF01031633">
    <property type="protein sequence ID" value="CAG6614958.1"/>
    <property type="molecule type" value="Transcribed_RNA"/>
</dbReference>